<dbReference type="AlphaFoldDB" id="A0AAV6T382"/>
<organism evidence="1 2">
    <name type="scientific">Solea senegalensis</name>
    <name type="common">Senegalese sole</name>
    <dbReference type="NCBI Taxonomy" id="28829"/>
    <lineage>
        <taxon>Eukaryota</taxon>
        <taxon>Metazoa</taxon>
        <taxon>Chordata</taxon>
        <taxon>Craniata</taxon>
        <taxon>Vertebrata</taxon>
        <taxon>Euteleostomi</taxon>
        <taxon>Actinopterygii</taxon>
        <taxon>Neopterygii</taxon>
        <taxon>Teleostei</taxon>
        <taxon>Neoteleostei</taxon>
        <taxon>Acanthomorphata</taxon>
        <taxon>Carangaria</taxon>
        <taxon>Pleuronectiformes</taxon>
        <taxon>Pleuronectoidei</taxon>
        <taxon>Soleidae</taxon>
        <taxon>Solea</taxon>
    </lineage>
</organism>
<evidence type="ECO:0000313" key="1">
    <source>
        <dbReference type="EMBL" id="KAG7523856.1"/>
    </source>
</evidence>
<protein>
    <submittedName>
        <fullName evidence="1">Inhibitor of growth 1</fullName>
    </submittedName>
</protein>
<accession>A0AAV6T382</accession>
<dbReference type="EMBL" id="JAGKHQ010000001">
    <property type="protein sequence ID" value="KAG7523856.1"/>
    <property type="molecule type" value="Genomic_DNA"/>
</dbReference>
<keyword evidence="2" id="KW-1185">Reference proteome</keyword>
<gene>
    <name evidence="1" type="ORF">JOB18_003909</name>
</gene>
<name>A0AAV6T382_SOLSE</name>
<dbReference type="Proteomes" id="UP000693946">
    <property type="component" value="Linkage Group LG1"/>
</dbReference>
<evidence type="ECO:0000313" key="2">
    <source>
        <dbReference type="Proteomes" id="UP000693946"/>
    </source>
</evidence>
<comment type="caution">
    <text evidence="1">The sequence shown here is derived from an EMBL/GenBank/DDBJ whole genome shotgun (WGS) entry which is preliminary data.</text>
</comment>
<proteinExistence type="predicted"/>
<dbReference type="PANTHER" id="PTHR47526">
    <property type="entry name" value="ATP-DEPENDENT DNA HELICASE"/>
    <property type="match status" value="1"/>
</dbReference>
<sequence length="120" mass="14049">MRTCVPGFENRQLVKLQQTLERMSAVSQTELRNDEVVHMDYSDVLSMCKHVEMSVSEEQAKAVEAATRDQASSKLWFRFRAGQYHQYQYFYQVQTQLEVCKLESDDFVVWTEKDLHSSGT</sequence>
<reference evidence="1 2" key="1">
    <citation type="journal article" date="2021" name="Sci. Rep.">
        <title>Chromosome anchoring in Senegalese sole (Solea senegalensis) reveals sex-associated markers and genome rearrangements in flatfish.</title>
        <authorList>
            <person name="Guerrero-Cozar I."/>
            <person name="Gomez-Garrido J."/>
            <person name="Berbel C."/>
            <person name="Martinez-Blanch J.F."/>
            <person name="Alioto T."/>
            <person name="Claros M.G."/>
            <person name="Gagnaire P.A."/>
            <person name="Manchado M."/>
        </authorList>
    </citation>
    <scope>NUCLEOTIDE SEQUENCE [LARGE SCALE GENOMIC DNA]</scope>
    <source>
        <strain evidence="1">Sse05_10M</strain>
    </source>
</reference>